<dbReference type="AlphaFoldDB" id="A0A1R2BT09"/>
<dbReference type="InterPro" id="IPR001841">
    <property type="entry name" value="Znf_RING"/>
</dbReference>
<dbReference type="OrthoDB" id="326671at2759"/>
<keyword evidence="1" id="KW-0479">Metal-binding</keyword>
<dbReference type="SUPFAM" id="SSF57850">
    <property type="entry name" value="RING/U-box"/>
    <property type="match status" value="1"/>
</dbReference>
<gene>
    <name evidence="7" type="ORF">SteCoe_19968</name>
</gene>
<proteinExistence type="predicted"/>
<dbReference type="CDD" id="cd16449">
    <property type="entry name" value="RING-HC"/>
    <property type="match status" value="1"/>
</dbReference>
<evidence type="ECO:0000313" key="8">
    <source>
        <dbReference type="Proteomes" id="UP000187209"/>
    </source>
</evidence>
<feature type="domain" description="RING-type" evidence="6">
    <location>
        <begin position="8"/>
        <end position="50"/>
    </location>
</feature>
<dbReference type="Gene3D" id="3.30.40.10">
    <property type="entry name" value="Zinc/RING finger domain, C3HC4 (zinc finger)"/>
    <property type="match status" value="1"/>
</dbReference>
<name>A0A1R2BT09_9CILI</name>
<evidence type="ECO:0000256" key="3">
    <source>
        <dbReference type="ARBA" id="ARBA00022833"/>
    </source>
</evidence>
<keyword evidence="2 4" id="KW-0863">Zinc-finger</keyword>
<keyword evidence="8" id="KW-1185">Reference proteome</keyword>
<dbReference type="InterPro" id="IPR027370">
    <property type="entry name" value="Znf-RING_euk"/>
</dbReference>
<accession>A0A1R2BT09</accession>
<evidence type="ECO:0000313" key="7">
    <source>
        <dbReference type="EMBL" id="OMJ79884.1"/>
    </source>
</evidence>
<evidence type="ECO:0000256" key="4">
    <source>
        <dbReference type="PROSITE-ProRule" id="PRU00175"/>
    </source>
</evidence>
<organism evidence="7 8">
    <name type="scientific">Stentor coeruleus</name>
    <dbReference type="NCBI Taxonomy" id="5963"/>
    <lineage>
        <taxon>Eukaryota</taxon>
        <taxon>Sar</taxon>
        <taxon>Alveolata</taxon>
        <taxon>Ciliophora</taxon>
        <taxon>Postciliodesmatophora</taxon>
        <taxon>Heterotrichea</taxon>
        <taxon>Heterotrichida</taxon>
        <taxon>Stentoridae</taxon>
        <taxon>Stentor</taxon>
    </lineage>
</organism>
<evidence type="ECO:0000259" key="6">
    <source>
        <dbReference type="PROSITE" id="PS50089"/>
    </source>
</evidence>
<comment type="caution">
    <text evidence="7">The sequence shown here is derived from an EMBL/GenBank/DDBJ whole genome shotgun (WGS) entry which is preliminary data.</text>
</comment>
<feature type="compositionally biased region" description="Basic and acidic residues" evidence="5">
    <location>
        <begin position="174"/>
        <end position="192"/>
    </location>
</feature>
<dbReference type="SMART" id="SM00184">
    <property type="entry name" value="RING"/>
    <property type="match status" value="1"/>
</dbReference>
<reference evidence="7 8" key="1">
    <citation type="submission" date="2016-11" db="EMBL/GenBank/DDBJ databases">
        <title>The macronuclear genome of Stentor coeruleus: a giant cell with tiny introns.</title>
        <authorList>
            <person name="Slabodnick M."/>
            <person name="Ruby J.G."/>
            <person name="Reiff S.B."/>
            <person name="Swart E.C."/>
            <person name="Gosai S."/>
            <person name="Prabakaran S."/>
            <person name="Witkowska E."/>
            <person name="Larue G.E."/>
            <person name="Fisher S."/>
            <person name="Freeman R.M."/>
            <person name="Gunawardena J."/>
            <person name="Chu W."/>
            <person name="Stover N.A."/>
            <person name="Gregory B.D."/>
            <person name="Nowacki M."/>
            <person name="Derisi J."/>
            <person name="Roy S.W."/>
            <person name="Marshall W.F."/>
            <person name="Sood P."/>
        </authorList>
    </citation>
    <scope>NUCLEOTIDE SEQUENCE [LARGE SCALE GENOMIC DNA]</scope>
    <source>
        <strain evidence="7">WM001</strain>
    </source>
</reference>
<dbReference type="InterPro" id="IPR037197">
    <property type="entry name" value="WWE_dom_sf"/>
</dbReference>
<dbReference type="Proteomes" id="UP000187209">
    <property type="component" value="Unassembled WGS sequence"/>
</dbReference>
<keyword evidence="3" id="KW-0862">Zinc</keyword>
<dbReference type="InterPro" id="IPR013083">
    <property type="entry name" value="Znf_RING/FYVE/PHD"/>
</dbReference>
<dbReference type="GO" id="GO:0008270">
    <property type="term" value="F:zinc ion binding"/>
    <property type="evidence" value="ECO:0007669"/>
    <property type="project" value="UniProtKB-KW"/>
</dbReference>
<dbReference type="PROSITE" id="PS50089">
    <property type="entry name" value="ZF_RING_2"/>
    <property type="match status" value="1"/>
</dbReference>
<feature type="region of interest" description="Disordered" evidence="5">
    <location>
        <begin position="174"/>
        <end position="196"/>
    </location>
</feature>
<evidence type="ECO:0000256" key="2">
    <source>
        <dbReference type="ARBA" id="ARBA00022771"/>
    </source>
</evidence>
<dbReference type="EMBL" id="MPUH01000449">
    <property type="protein sequence ID" value="OMJ79884.1"/>
    <property type="molecule type" value="Genomic_DNA"/>
</dbReference>
<evidence type="ECO:0000256" key="1">
    <source>
        <dbReference type="ARBA" id="ARBA00022723"/>
    </source>
</evidence>
<dbReference type="Pfam" id="PF13445">
    <property type="entry name" value="zf-RING_UBOX"/>
    <property type="match status" value="1"/>
</dbReference>
<protein>
    <recommendedName>
        <fullName evidence="6">RING-type domain-containing protein</fullName>
    </recommendedName>
</protein>
<sequence>MEELQLECPICMELYSKNRVPCTITCGHTFCKECTIQIKKGNKFTCPLDKTTHSLTQINTNYDMLNMIEQAGSTLTTLKKEKQKEKEEREKLLKQFEEEKKKAEIVTNELKQKHEEELKKEVTVAVIMAEEKNKKKMERKLRKQEEKIKKRMEKEAKIRKETEDKLKEEEIKRLTKENEKELKKQTDEKEQLQKALQKQAEETALLKEKEQKLKEEAHKDNIKKLEEERKKLEEEKLIFQEKIRREAEMDKERIIKEMEKQMKAKQEMLEKEKEAKINEIQSQEKFKIDVVEAMERAHVKVQEKMRTKKYQPGGNSSDVNRENMQRDNNKVYWAFEGPRNVYKEYFQKYNMIIEKAFNQRKDYASLNGRGIVDFIKWCEVTETGQEIQIKRVNAMGKKAVWKFFNDREWVDLIEDDQFIVEKAWLNKEINCIISNGIYCDFNSLKARIGGKMRPLIRLTDRY</sequence>
<dbReference type="SUPFAM" id="SSF117839">
    <property type="entry name" value="WWE domain"/>
    <property type="match status" value="1"/>
</dbReference>
<evidence type="ECO:0000256" key="5">
    <source>
        <dbReference type="SAM" id="MobiDB-lite"/>
    </source>
</evidence>